<reference evidence="4" key="1">
    <citation type="submission" date="2023-03" db="EMBL/GenBank/DDBJ databases">
        <title>Chromosome-scale reference genome and RAD-based genetic map of yellow starthistle (Centaurea solstitialis) reveal putative structural variation and QTLs associated with invader traits.</title>
        <authorList>
            <person name="Reatini B."/>
            <person name="Cang F.A."/>
            <person name="Jiang Q."/>
            <person name="Mckibben M.T.W."/>
            <person name="Barker M.S."/>
            <person name="Rieseberg L.H."/>
            <person name="Dlugosch K.M."/>
        </authorList>
    </citation>
    <scope>NUCLEOTIDE SEQUENCE</scope>
    <source>
        <strain evidence="4">CAN-66</strain>
        <tissue evidence="4">Leaf</tissue>
    </source>
</reference>
<comment type="caution">
    <text evidence="4">The sequence shown here is derived from an EMBL/GenBank/DDBJ whole genome shotgun (WGS) entry which is preliminary data.</text>
</comment>
<evidence type="ECO:0000259" key="3">
    <source>
        <dbReference type="SMART" id="SM00856"/>
    </source>
</evidence>
<dbReference type="Gene3D" id="1.20.140.40">
    <property type="entry name" value="Invertase/pectin methylesterase inhibitor family protein"/>
    <property type="match status" value="1"/>
</dbReference>
<gene>
    <name evidence="4" type="ORF">OSB04_022773</name>
</gene>
<dbReference type="NCBIfam" id="TIGR01614">
    <property type="entry name" value="PME_inhib"/>
    <property type="match status" value="1"/>
</dbReference>
<keyword evidence="1 2" id="KW-0732">Signal</keyword>
<evidence type="ECO:0000313" key="4">
    <source>
        <dbReference type="EMBL" id="KAJ9543066.1"/>
    </source>
</evidence>
<sequence length="199" mass="21740">MANSTPISNFIFFSSLLLTLSSTVTATTTTAAAVCRDTLYPSFCQKSLPINNATATLHDFARFAIRTSIAAATKFSDSIDNHLTAEKSTPVNATEIRALQDCRYLARLNVDFLSATYRKVNAGHTSLRAAASEHAQTMLSTVLTNTQTCIDGLQTNAATWTSQNDIVSPIKNNDKLYSVSLALFNKAFGRKKNPVRFFQ</sequence>
<dbReference type="InterPro" id="IPR006501">
    <property type="entry name" value="Pectinesterase_inhib_dom"/>
</dbReference>
<protein>
    <recommendedName>
        <fullName evidence="3">Pectinesterase inhibitor domain-containing protein</fullName>
    </recommendedName>
</protein>
<feature type="chain" id="PRO_5041462009" description="Pectinesterase inhibitor domain-containing protein" evidence="2">
    <location>
        <begin position="27"/>
        <end position="199"/>
    </location>
</feature>
<dbReference type="EMBL" id="JARYMX010000006">
    <property type="protein sequence ID" value="KAJ9543066.1"/>
    <property type="molecule type" value="Genomic_DNA"/>
</dbReference>
<feature type="signal peptide" evidence="2">
    <location>
        <begin position="1"/>
        <end position="26"/>
    </location>
</feature>
<dbReference type="Proteomes" id="UP001172457">
    <property type="component" value="Chromosome 6"/>
</dbReference>
<evidence type="ECO:0000256" key="2">
    <source>
        <dbReference type="SAM" id="SignalP"/>
    </source>
</evidence>
<evidence type="ECO:0000313" key="5">
    <source>
        <dbReference type="Proteomes" id="UP001172457"/>
    </source>
</evidence>
<dbReference type="SUPFAM" id="SSF101148">
    <property type="entry name" value="Plant invertase/pectin methylesterase inhibitor"/>
    <property type="match status" value="1"/>
</dbReference>
<dbReference type="GO" id="GO:0004857">
    <property type="term" value="F:enzyme inhibitor activity"/>
    <property type="evidence" value="ECO:0007669"/>
    <property type="project" value="InterPro"/>
</dbReference>
<name>A0AA38WC93_9ASTR</name>
<dbReference type="InterPro" id="IPR035513">
    <property type="entry name" value="Invertase/methylesterase_inhib"/>
</dbReference>
<evidence type="ECO:0000256" key="1">
    <source>
        <dbReference type="ARBA" id="ARBA00022729"/>
    </source>
</evidence>
<dbReference type="Pfam" id="PF04043">
    <property type="entry name" value="PMEI"/>
    <property type="match status" value="1"/>
</dbReference>
<dbReference type="CDD" id="cd15798">
    <property type="entry name" value="PMEI-like_3"/>
    <property type="match status" value="1"/>
</dbReference>
<dbReference type="InterPro" id="IPR051955">
    <property type="entry name" value="PME_Inhibitor"/>
</dbReference>
<keyword evidence="5" id="KW-1185">Reference proteome</keyword>
<accession>A0AA38WC93</accession>
<dbReference type="PANTHER" id="PTHR31080">
    <property type="entry name" value="PECTINESTERASE INHIBITOR-LIKE"/>
    <property type="match status" value="1"/>
</dbReference>
<feature type="domain" description="Pectinesterase inhibitor" evidence="3">
    <location>
        <begin position="26"/>
        <end position="183"/>
    </location>
</feature>
<proteinExistence type="predicted"/>
<dbReference type="AlphaFoldDB" id="A0AA38WC93"/>
<dbReference type="SMART" id="SM00856">
    <property type="entry name" value="PMEI"/>
    <property type="match status" value="1"/>
</dbReference>
<organism evidence="4 5">
    <name type="scientific">Centaurea solstitialis</name>
    <name type="common">yellow star-thistle</name>
    <dbReference type="NCBI Taxonomy" id="347529"/>
    <lineage>
        <taxon>Eukaryota</taxon>
        <taxon>Viridiplantae</taxon>
        <taxon>Streptophyta</taxon>
        <taxon>Embryophyta</taxon>
        <taxon>Tracheophyta</taxon>
        <taxon>Spermatophyta</taxon>
        <taxon>Magnoliopsida</taxon>
        <taxon>eudicotyledons</taxon>
        <taxon>Gunneridae</taxon>
        <taxon>Pentapetalae</taxon>
        <taxon>asterids</taxon>
        <taxon>campanulids</taxon>
        <taxon>Asterales</taxon>
        <taxon>Asteraceae</taxon>
        <taxon>Carduoideae</taxon>
        <taxon>Cardueae</taxon>
        <taxon>Centaureinae</taxon>
        <taxon>Centaurea</taxon>
    </lineage>
</organism>